<organism evidence="3 4">
    <name type="scientific">Novipirellula caenicola</name>
    <dbReference type="NCBI Taxonomy" id="1536901"/>
    <lineage>
        <taxon>Bacteria</taxon>
        <taxon>Pseudomonadati</taxon>
        <taxon>Planctomycetota</taxon>
        <taxon>Planctomycetia</taxon>
        <taxon>Pirellulales</taxon>
        <taxon>Pirellulaceae</taxon>
        <taxon>Novipirellula</taxon>
    </lineage>
</organism>
<proteinExistence type="predicted"/>
<comment type="caution">
    <text evidence="3">The sequence shown here is derived from an EMBL/GenBank/DDBJ whole genome shotgun (WGS) entry which is preliminary data.</text>
</comment>
<dbReference type="Proteomes" id="UP001416858">
    <property type="component" value="Unassembled WGS sequence"/>
</dbReference>
<feature type="chain" id="PRO_5047202231" evidence="2">
    <location>
        <begin position="19"/>
        <end position="177"/>
    </location>
</feature>
<evidence type="ECO:0000256" key="2">
    <source>
        <dbReference type="SAM" id="SignalP"/>
    </source>
</evidence>
<evidence type="ECO:0000313" key="3">
    <source>
        <dbReference type="EMBL" id="GAA5509022.1"/>
    </source>
</evidence>
<accession>A0ABP9VV53</accession>
<keyword evidence="2" id="KW-0732">Signal</keyword>
<dbReference type="EMBL" id="BAABRO010000012">
    <property type="protein sequence ID" value="GAA5509022.1"/>
    <property type="molecule type" value="Genomic_DNA"/>
</dbReference>
<name>A0ABP9VV53_9BACT</name>
<protein>
    <submittedName>
        <fullName evidence="3">Uncharacterized protein</fullName>
    </submittedName>
</protein>
<evidence type="ECO:0000256" key="1">
    <source>
        <dbReference type="SAM" id="MobiDB-lite"/>
    </source>
</evidence>
<feature type="signal peptide" evidence="2">
    <location>
        <begin position="1"/>
        <end position="18"/>
    </location>
</feature>
<sequence length="177" mass="19837">MLRLSLLIVVLLLNPAFGEDGEIRSDAESTVPKANAPQVAPTSFPFFAPLSASEARFVGQWQQTILPTNEPGPVCEFASDRTFRSDSGLAGRWWVRDEQLHIQYWTDKQSVLPFADLLRGWQAEKHTWNTTFNDEGDRVELALPNKTLEAVLTRISDEAKRSIADPPSTPADQTRDE</sequence>
<keyword evidence="4" id="KW-1185">Reference proteome</keyword>
<gene>
    <name evidence="3" type="ORF">Rcae01_04491</name>
</gene>
<feature type="region of interest" description="Disordered" evidence="1">
    <location>
        <begin position="156"/>
        <end position="177"/>
    </location>
</feature>
<evidence type="ECO:0000313" key="4">
    <source>
        <dbReference type="Proteomes" id="UP001416858"/>
    </source>
</evidence>
<reference evidence="3 4" key="1">
    <citation type="submission" date="2024-02" db="EMBL/GenBank/DDBJ databases">
        <title>Rhodopirellula caenicola NBRC 110016.</title>
        <authorList>
            <person name="Ichikawa N."/>
            <person name="Katano-Makiyama Y."/>
            <person name="Hidaka K."/>
        </authorList>
    </citation>
    <scope>NUCLEOTIDE SEQUENCE [LARGE SCALE GENOMIC DNA]</scope>
    <source>
        <strain evidence="3 4">NBRC 110016</strain>
    </source>
</reference>
<dbReference type="RefSeq" id="WP_345685764.1">
    <property type="nucleotide sequence ID" value="NZ_BAABRO010000012.1"/>
</dbReference>